<dbReference type="Pfam" id="PF04199">
    <property type="entry name" value="Cyclase"/>
    <property type="match status" value="1"/>
</dbReference>
<dbReference type="Gene3D" id="3.50.30.50">
    <property type="entry name" value="Putative cyclase"/>
    <property type="match status" value="1"/>
</dbReference>
<organism evidence="1 2">
    <name type="scientific">Agrococcus carbonis</name>
    <dbReference type="NCBI Taxonomy" id="684552"/>
    <lineage>
        <taxon>Bacteria</taxon>
        <taxon>Bacillati</taxon>
        <taxon>Actinomycetota</taxon>
        <taxon>Actinomycetes</taxon>
        <taxon>Micrococcales</taxon>
        <taxon>Microbacteriaceae</taxon>
        <taxon>Agrococcus</taxon>
    </lineage>
</organism>
<dbReference type="STRING" id="684552.SAMN04489719_1637"/>
<dbReference type="PANTHER" id="PTHR34861:SF10">
    <property type="entry name" value="CYCLASE"/>
    <property type="match status" value="1"/>
</dbReference>
<proteinExistence type="predicted"/>
<evidence type="ECO:0000313" key="1">
    <source>
        <dbReference type="EMBL" id="SDS14208.1"/>
    </source>
</evidence>
<dbReference type="OrthoDB" id="7067800at2"/>
<evidence type="ECO:0000313" key="2">
    <source>
        <dbReference type="Proteomes" id="UP000199649"/>
    </source>
</evidence>
<dbReference type="AlphaFoldDB" id="A0A1H1PSP2"/>
<protein>
    <submittedName>
        <fullName evidence="1">Putative cyclase</fullName>
    </submittedName>
</protein>
<accession>A0A1H1PSP2</accession>
<dbReference type="RefSeq" id="WP_092666554.1">
    <property type="nucleotide sequence ID" value="NZ_LT629734.1"/>
</dbReference>
<name>A0A1H1PSP2_9MICO</name>
<dbReference type="GO" id="GO:0019441">
    <property type="term" value="P:L-tryptophan catabolic process to kynurenine"/>
    <property type="evidence" value="ECO:0007669"/>
    <property type="project" value="InterPro"/>
</dbReference>
<dbReference type="SUPFAM" id="SSF102198">
    <property type="entry name" value="Putative cyclase"/>
    <property type="match status" value="1"/>
</dbReference>
<reference evidence="2" key="1">
    <citation type="submission" date="2016-10" db="EMBL/GenBank/DDBJ databases">
        <authorList>
            <person name="Varghese N."/>
            <person name="Submissions S."/>
        </authorList>
    </citation>
    <scope>NUCLEOTIDE SEQUENCE [LARGE SCALE GENOMIC DNA]</scope>
    <source>
        <strain evidence="2">DSM 22965</strain>
    </source>
</reference>
<sequence>MATDPLPDYAALQERPEPVRGTAWGLFGEHDELGTLNHLTPERAAAAAALVRSGRSFSLNLPLDAFSPPLIAHRGAVRHEVFGLNEFHRDDRLDAFFPQASSQIDGLRHFGHPDRGFYNGVPGERLVAGTPDLGVQRFAEHGVVGRGVLLDLAAFRAARGAAFDLEEPARVDVDELDRALRWQGTELEPGDILLINFGWLERFLALPAEQRPARVTSPGLLAEERTAAWLWDHRIALVASDNLALEAWPADPMALPVEAERLGALERSSHTGMLHRILIPLLGLAIGELWRLDELVAACRDSRRDSFLLVAQPMHVTGGVASLANARAIL</sequence>
<dbReference type="InterPro" id="IPR037175">
    <property type="entry name" value="KFase_sf"/>
</dbReference>
<dbReference type="InterPro" id="IPR007325">
    <property type="entry name" value="KFase/CYL"/>
</dbReference>
<dbReference type="PANTHER" id="PTHR34861">
    <property type="match status" value="1"/>
</dbReference>
<keyword evidence="2" id="KW-1185">Reference proteome</keyword>
<gene>
    <name evidence="1" type="ORF">SAMN04489719_1637</name>
</gene>
<dbReference type="EMBL" id="LT629734">
    <property type="protein sequence ID" value="SDS14208.1"/>
    <property type="molecule type" value="Genomic_DNA"/>
</dbReference>
<dbReference type="Proteomes" id="UP000199649">
    <property type="component" value="Chromosome I"/>
</dbReference>
<dbReference type="GO" id="GO:0004061">
    <property type="term" value="F:arylformamidase activity"/>
    <property type="evidence" value="ECO:0007669"/>
    <property type="project" value="InterPro"/>
</dbReference>